<accession>A0A2M4B7R3</accession>
<organism evidence="2">
    <name type="scientific">Anopheles triannulatus</name>
    <dbReference type="NCBI Taxonomy" id="58253"/>
    <lineage>
        <taxon>Eukaryota</taxon>
        <taxon>Metazoa</taxon>
        <taxon>Ecdysozoa</taxon>
        <taxon>Arthropoda</taxon>
        <taxon>Hexapoda</taxon>
        <taxon>Insecta</taxon>
        <taxon>Pterygota</taxon>
        <taxon>Neoptera</taxon>
        <taxon>Endopterygota</taxon>
        <taxon>Diptera</taxon>
        <taxon>Nematocera</taxon>
        <taxon>Culicoidea</taxon>
        <taxon>Culicidae</taxon>
        <taxon>Anophelinae</taxon>
        <taxon>Anopheles</taxon>
    </lineage>
</organism>
<proteinExistence type="predicted"/>
<feature type="chain" id="PRO_5014714381" evidence="1">
    <location>
        <begin position="27"/>
        <end position="92"/>
    </location>
</feature>
<name>A0A2M4B7R3_9DIPT</name>
<keyword evidence="1" id="KW-0732">Signal</keyword>
<protein>
    <submittedName>
        <fullName evidence="2">Putative secreted protein</fullName>
    </submittedName>
</protein>
<dbReference type="EMBL" id="GGFK01015721">
    <property type="protein sequence ID" value="MBW49042.1"/>
    <property type="molecule type" value="Transcribed_RNA"/>
</dbReference>
<sequence length="92" mass="10606">MSTAHPHTHTHIHMLIFLPPLRGLFAQCLCFTNFATTPPRPIRPQFAIYANRQSPSMWFFDRARPLAAPNGHFRSDFYFFILGCTGPRKEGM</sequence>
<dbReference type="AlphaFoldDB" id="A0A2M4B7R3"/>
<evidence type="ECO:0000256" key="1">
    <source>
        <dbReference type="SAM" id="SignalP"/>
    </source>
</evidence>
<evidence type="ECO:0000313" key="2">
    <source>
        <dbReference type="EMBL" id="MBW49042.1"/>
    </source>
</evidence>
<feature type="signal peptide" evidence="1">
    <location>
        <begin position="1"/>
        <end position="26"/>
    </location>
</feature>
<reference evidence="2" key="1">
    <citation type="submission" date="2018-01" db="EMBL/GenBank/DDBJ databases">
        <title>An insight into the sialome of Amazonian anophelines.</title>
        <authorList>
            <person name="Ribeiro J.M."/>
            <person name="Scarpassa V."/>
            <person name="Calvo E."/>
        </authorList>
    </citation>
    <scope>NUCLEOTIDE SEQUENCE</scope>
    <source>
        <tissue evidence="2">Salivary glands</tissue>
    </source>
</reference>